<feature type="transmembrane region" description="Helical" evidence="1">
    <location>
        <begin position="65"/>
        <end position="85"/>
    </location>
</feature>
<proteinExistence type="predicted"/>
<keyword evidence="1" id="KW-0812">Transmembrane</keyword>
<accession>A0AAQ4D430</accession>
<dbReference type="EMBL" id="JARKHS020035460">
    <property type="protein sequence ID" value="KAK8757220.1"/>
    <property type="molecule type" value="Genomic_DNA"/>
</dbReference>
<evidence type="ECO:0000256" key="1">
    <source>
        <dbReference type="SAM" id="Phobius"/>
    </source>
</evidence>
<reference evidence="2 3" key="1">
    <citation type="journal article" date="2023" name="Arcadia Sci">
        <title>De novo assembly of a long-read Amblyomma americanum tick genome.</title>
        <authorList>
            <person name="Chou S."/>
            <person name="Poskanzer K.E."/>
            <person name="Rollins M."/>
            <person name="Thuy-Boun P.S."/>
        </authorList>
    </citation>
    <scope>NUCLEOTIDE SEQUENCE [LARGE SCALE GENOMIC DNA]</scope>
    <source>
        <strain evidence="2">F_SG_1</strain>
        <tissue evidence="2">Salivary glands</tissue>
    </source>
</reference>
<keyword evidence="1" id="KW-0472">Membrane</keyword>
<evidence type="ECO:0000313" key="3">
    <source>
        <dbReference type="Proteomes" id="UP001321473"/>
    </source>
</evidence>
<evidence type="ECO:0000313" key="2">
    <source>
        <dbReference type="EMBL" id="KAK8757220.1"/>
    </source>
</evidence>
<keyword evidence="1" id="KW-1133">Transmembrane helix</keyword>
<sequence>MYATFKSIERGSKEQTVVWLKYWAGLGTYLALDTVVALTLGGPPSELIECVRTAILVWIQTLHWLKYWLCFGTYLFLDGVVVLALGRHTGLLIDGIRLATLFCVQVYASQSPEAFYENILRFKFKQWEPDIDNFIGDFHF</sequence>
<name>A0AAQ4D430_AMBAM</name>
<gene>
    <name evidence="2" type="ORF">V5799_000074</name>
</gene>
<dbReference type="Proteomes" id="UP001321473">
    <property type="component" value="Unassembled WGS sequence"/>
</dbReference>
<organism evidence="2 3">
    <name type="scientific">Amblyomma americanum</name>
    <name type="common">Lone star tick</name>
    <dbReference type="NCBI Taxonomy" id="6943"/>
    <lineage>
        <taxon>Eukaryota</taxon>
        <taxon>Metazoa</taxon>
        <taxon>Ecdysozoa</taxon>
        <taxon>Arthropoda</taxon>
        <taxon>Chelicerata</taxon>
        <taxon>Arachnida</taxon>
        <taxon>Acari</taxon>
        <taxon>Parasitiformes</taxon>
        <taxon>Ixodida</taxon>
        <taxon>Ixodoidea</taxon>
        <taxon>Ixodidae</taxon>
        <taxon>Amblyomminae</taxon>
        <taxon>Amblyomma</taxon>
    </lineage>
</organism>
<dbReference type="AlphaFoldDB" id="A0AAQ4D430"/>
<keyword evidence="3" id="KW-1185">Reference proteome</keyword>
<protein>
    <submittedName>
        <fullName evidence="2">Uncharacterized protein</fullName>
    </submittedName>
</protein>
<comment type="caution">
    <text evidence="2">The sequence shown here is derived from an EMBL/GenBank/DDBJ whole genome shotgun (WGS) entry which is preliminary data.</text>
</comment>